<dbReference type="STRING" id="1814289.SAMN05216410_0304"/>
<protein>
    <submittedName>
        <fullName evidence="7">ABC-type multidrug transport system, ATPase component</fullName>
    </submittedName>
</protein>
<dbReference type="InterPro" id="IPR027417">
    <property type="entry name" value="P-loop_NTPase"/>
</dbReference>
<name>A0A1G6GN00_9MICO</name>
<dbReference type="CDD" id="cd03230">
    <property type="entry name" value="ABC_DR_subfamily_A"/>
    <property type="match status" value="1"/>
</dbReference>
<organism evidence="7 8">
    <name type="scientific">Sanguibacter gelidistatuariae</name>
    <dbReference type="NCBI Taxonomy" id="1814289"/>
    <lineage>
        <taxon>Bacteria</taxon>
        <taxon>Bacillati</taxon>
        <taxon>Actinomycetota</taxon>
        <taxon>Actinomycetes</taxon>
        <taxon>Micrococcales</taxon>
        <taxon>Sanguibacteraceae</taxon>
        <taxon>Sanguibacter</taxon>
    </lineage>
</organism>
<accession>A0A1G6GN00</accession>
<dbReference type="EMBL" id="FMYH01000001">
    <property type="protein sequence ID" value="SDB83334.1"/>
    <property type="molecule type" value="Genomic_DNA"/>
</dbReference>
<dbReference type="GO" id="GO:0005524">
    <property type="term" value="F:ATP binding"/>
    <property type="evidence" value="ECO:0007669"/>
    <property type="project" value="UniProtKB-KW"/>
</dbReference>
<dbReference type="SMART" id="SM00382">
    <property type="entry name" value="AAA"/>
    <property type="match status" value="1"/>
</dbReference>
<reference evidence="7 8" key="1">
    <citation type="submission" date="2016-09" db="EMBL/GenBank/DDBJ databases">
        <authorList>
            <person name="Capua I."/>
            <person name="De Benedictis P."/>
            <person name="Joannis T."/>
            <person name="Lombin L.H."/>
            <person name="Cattoli G."/>
        </authorList>
    </citation>
    <scope>NUCLEOTIDE SEQUENCE [LARGE SCALE GENOMIC DNA]</scope>
    <source>
        <strain evidence="7 8">ISLP-3</strain>
    </source>
</reference>
<evidence type="ECO:0000256" key="5">
    <source>
        <dbReference type="SAM" id="MobiDB-lite"/>
    </source>
</evidence>
<evidence type="ECO:0000313" key="8">
    <source>
        <dbReference type="Proteomes" id="UP000199039"/>
    </source>
</evidence>
<keyword evidence="2" id="KW-0813">Transport</keyword>
<dbReference type="Proteomes" id="UP000199039">
    <property type="component" value="Unassembled WGS sequence"/>
</dbReference>
<dbReference type="PROSITE" id="PS50893">
    <property type="entry name" value="ABC_TRANSPORTER_2"/>
    <property type="match status" value="1"/>
</dbReference>
<dbReference type="PANTHER" id="PTHR43335:SF3">
    <property type="entry name" value="ABC TRANSPORTER"/>
    <property type="match status" value="1"/>
</dbReference>
<evidence type="ECO:0000256" key="4">
    <source>
        <dbReference type="ARBA" id="ARBA00022840"/>
    </source>
</evidence>
<keyword evidence="4" id="KW-0067">ATP-binding</keyword>
<dbReference type="Gene3D" id="3.40.50.300">
    <property type="entry name" value="P-loop containing nucleotide triphosphate hydrolases"/>
    <property type="match status" value="1"/>
</dbReference>
<dbReference type="InterPro" id="IPR003439">
    <property type="entry name" value="ABC_transporter-like_ATP-bd"/>
</dbReference>
<dbReference type="AlphaFoldDB" id="A0A1G6GN00"/>
<dbReference type="SUPFAM" id="SSF52540">
    <property type="entry name" value="P-loop containing nucleoside triphosphate hydrolases"/>
    <property type="match status" value="1"/>
</dbReference>
<dbReference type="InterPro" id="IPR003593">
    <property type="entry name" value="AAA+_ATPase"/>
</dbReference>
<evidence type="ECO:0000313" key="7">
    <source>
        <dbReference type="EMBL" id="SDB83334.1"/>
    </source>
</evidence>
<evidence type="ECO:0000256" key="3">
    <source>
        <dbReference type="ARBA" id="ARBA00022741"/>
    </source>
</evidence>
<keyword evidence="8" id="KW-1185">Reference proteome</keyword>
<comment type="similarity">
    <text evidence="1">Belongs to the ABC transporter superfamily.</text>
</comment>
<evidence type="ECO:0000256" key="1">
    <source>
        <dbReference type="ARBA" id="ARBA00005417"/>
    </source>
</evidence>
<dbReference type="RefSeq" id="WP_093180285.1">
    <property type="nucleotide sequence ID" value="NZ_FMYH01000001.1"/>
</dbReference>
<dbReference type="GO" id="GO:0016887">
    <property type="term" value="F:ATP hydrolysis activity"/>
    <property type="evidence" value="ECO:0007669"/>
    <property type="project" value="InterPro"/>
</dbReference>
<dbReference type="OrthoDB" id="9804819at2"/>
<keyword evidence="3" id="KW-0547">Nucleotide-binding</keyword>
<dbReference type="Pfam" id="PF00005">
    <property type="entry name" value="ABC_tran"/>
    <property type="match status" value="1"/>
</dbReference>
<dbReference type="PANTHER" id="PTHR43335">
    <property type="entry name" value="ABC TRANSPORTER, ATP-BINDING PROTEIN"/>
    <property type="match status" value="1"/>
</dbReference>
<evidence type="ECO:0000256" key="2">
    <source>
        <dbReference type="ARBA" id="ARBA00022448"/>
    </source>
</evidence>
<sequence>MTSAQPYPPPAYGITPGPPPPPDPLAEFGVIAHGVQRSFGSVAAVVGIDLRARRGSVTALIGPNGSGKTTLMLMLAGLIAPDAGRILIGGHDPVTANYAARSQVGWMPDSFGTWDSLTAREVLITTGATYRMSKEHSRQRAAELLETVHLVDLADAPAHVLSRGQKQRLGLARALVHNPAVLILDEPANGLDPRSRIELRTLVRSLAANGTTVLISSHILTELDEMVDDAVFISRGRTVAQESVVEARIHHRTWRVKALAPEPLHAWLRSVNVPFVEHADGGLLIQIGGEEAAARMLRDAIGAGVPVVSMAPSGGALEQTYLSLDEDRR</sequence>
<feature type="region of interest" description="Disordered" evidence="5">
    <location>
        <begin position="1"/>
        <end position="20"/>
    </location>
</feature>
<feature type="domain" description="ABC transporter" evidence="6">
    <location>
        <begin position="30"/>
        <end position="260"/>
    </location>
</feature>
<proteinExistence type="inferred from homology"/>
<evidence type="ECO:0000259" key="6">
    <source>
        <dbReference type="PROSITE" id="PS50893"/>
    </source>
</evidence>
<gene>
    <name evidence="7" type="ORF">SAMN05216410_0304</name>
</gene>